<dbReference type="Pfam" id="PF00684">
    <property type="entry name" value="DnaJ_CXXCXGXG"/>
    <property type="match status" value="1"/>
</dbReference>
<dbReference type="Pfam" id="PF01556">
    <property type="entry name" value="DnaJ_C"/>
    <property type="match status" value="1"/>
</dbReference>
<dbReference type="InterPro" id="IPR036869">
    <property type="entry name" value="J_dom_sf"/>
</dbReference>
<dbReference type="PRINTS" id="PR00625">
    <property type="entry name" value="JDOMAIN"/>
</dbReference>
<accession>A0A813XXY3</accession>
<dbReference type="GO" id="GO:0051082">
    <property type="term" value="F:unfolded protein binding"/>
    <property type="evidence" value="ECO:0007669"/>
    <property type="project" value="InterPro"/>
</dbReference>
<dbReference type="Gene3D" id="1.10.287.110">
    <property type="entry name" value="DnaJ domain"/>
    <property type="match status" value="1"/>
</dbReference>
<dbReference type="InterPro" id="IPR001623">
    <property type="entry name" value="DnaJ_domain"/>
</dbReference>
<dbReference type="CDD" id="cd10719">
    <property type="entry name" value="DnaJ_zf"/>
    <property type="match status" value="1"/>
</dbReference>
<dbReference type="FunFam" id="2.60.260.20:FF:000003">
    <property type="entry name" value="DnaJ subfamily A member 2"/>
    <property type="match status" value="1"/>
</dbReference>
<keyword evidence="4 5" id="KW-0862">Zinc</keyword>
<dbReference type="GO" id="GO:0030544">
    <property type="term" value="F:Hsp70 protein binding"/>
    <property type="evidence" value="ECO:0007669"/>
    <property type="project" value="InterPro"/>
</dbReference>
<dbReference type="InterPro" id="IPR002939">
    <property type="entry name" value="DnaJ_C"/>
</dbReference>
<gene>
    <name evidence="9" type="ORF">ZHD862_LOCUS5926</name>
</gene>
<keyword evidence="1 5" id="KW-0479">Metal-binding</keyword>
<dbReference type="PROSITE" id="PS50076">
    <property type="entry name" value="DNAJ_2"/>
    <property type="match status" value="1"/>
</dbReference>
<dbReference type="Proteomes" id="UP000663864">
    <property type="component" value="Unassembled WGS sequence"/>
</dbReference>
<feature type="domain" description="CR-type" evidence="8">
    <location>
        <begin position="129"/>
        <end position="212"/>
    </location>
</feature>
<dbReference type="InterPro" id="IPR044713">
    <property type="entry name" value="DNJA1/2-like"/>
</dbReference>
<evidence type="ECO:0000256" key="5">
    <source>
        <dbReference type="PROSITE-ProRule" id="PRU00546"/>
    </source>
</evidence>
<protein>
    <submittedName>
        <fullName evidence="9">Uncharacterized protein</fullName>
    </submittedName>
</protein>
<dbReference type="Gene3D" id="2.10.230.10">
    <property type="entry name" value="Heat shock protein DnaJ, cysteine-rich domain"/>
    <property type="match status" value="1"/>
</dbReference>
<dbReference type="InterPro" id="IPR008971">
    <property type="entry name" value="HSP40/DnaJ_pept-bd"/>
</dbReference>
<evidence type="ECO:0000259" key="8">
    <source>
        <dbReference type="PROSITE" id="PS51188"/>
    </source>
</evidence>
<feature type="region of interest" description="Disordered" evidence="6">
    <location>
        <begin position="374"/>
        <end position="417"/>
    </location>
</feature>
<dbReference type="GO" id="GO:0006457">
    <property type="term" value="P:protein folding"/>
    <property type="evidence" value="ECO:0007669"/>
    <property type="project" value="InterPro"/>
</dbReference>
<dbReference type="PANTHER" id="PTHR43888">
    <property type="entry name" value="DNAJ-LIKE-2, ISOFORM A-RELATED"/>
    <property type="match status" value="1"/>
</dbReference>
<dbReference type="GO" id="GO:0008270">
    <property type="term" value="F:zinc ion binding"/>
    <property type="evidence" value="ECO:0007669"/>
    <property type="project" value="UniProtKB-KW"/>
</dbReference>
<feature type="domain" description="J" evidence="7">
    <location>
        <begin position="6"/>
        <end position="67"/>
    </location>
</feature>
<dbReference type="EMBL" id="CAJNOT010000161">
    <property type="protein sequence ID" value="CAF0871980.1"/>
    <property type="molecule type" value="Genomic_DNA"/>
</dbReference>
<evidence type="ECO:0000256" key="4">
    <source>
        <dbReference type="ARBA" id="ARBA00022833"/>
    </source>
</evidence>
<evidence type="ECO:0000259" key="7">
    <source>
        <dbReference type="PROSITE" id="PS50076"/>
    </source>
</evidence>
<sequence>MVVDKTLYDVLGVDENATTDQINKAFKKKSLEHHPDRGGSHEMMQQINAAKDVLTDPKKREIYDRYGLEGMRSGMGEANFHGFSGFSENIFDIFDIFNRGSNRRGRAAPSKGSDIKQTLRVSLEELYSGNTRTISIDRDILCADCNGTGCHDGISRECTKCEGRGIETLMYRMGPIIQQTQSKCSSCNGEGTMINSKNCCKNCRGKKMIRQTKNMNVDIAPGSHDGEAIKFSGEGNQIPKGENGTVYAILQQQPHSIFERLGDDLTMKLKINLSESLCGFHRVITLLDGHKLVIKHPPGKPIVPNSYRCIKGQGMPNRHAHSHGDLIIHFDVEFPKENFIKNETQLNQLEAILPPKQHVKLSSKEHYEETEMIECEPPRKKSQQQQHFRNGHHYYGAEGGEDDDVHGHPQGVQCQTQ</sequence>
<evidence type="ECO:0000256" key="6">
    <source>
        <dbReference type="SAM" id="MobiDB-lite"/>
    </source>
</evidence>
<dbReference type="CDD" id="cd06257">
    <property type="entry name" value="DnaJ"/>
    <property type="match status" value="1"/>
</dbReference>
<dbReference type="InterPro" id="IPR001305">
    <property type="entry name" value="HSP_DnaJ_Cys-rich_dom"/>
</dbReference>
<dbReference type="PROSITE" id="PS51188">
    <property type="entry name" value="ZF_CR"/>
    <property type="match status" value="1"/>
</dbReference>
<keyword evidence="3 5" id="KW-0863">Zinc-finger</keyword>
<dbReference type="SUPFAM" id="SSF57938">
    <property type="entry name" value="DnaJ/Hsp40 cysteine-rich domain"/>
    <property type="match status" value="1"/>
</dbReference>
<dbReference type="InterPro" id="IPR036410">
    <property type="entry name" value="HSP_DnaJ_Cys-rich_dom_sf"/>
</dbReference>
<dbReference type="SMART" id="SM00271">
    <property type="entry name" value="DnaJ"/>
    <property type="match status" value="1"/>
</dbReference>
<evidence type="ECO:0000313" key="9">
    <source>
        <dbReference type="EMBL" id="CAF0871980.1"/>
    </source>
</evidence>
<keyword evidence="2" id="KW-0677">Repeat</keyword>
<reference evidence="9" key="1">
    <citation type="submission" date="2021-02" db="EMBL/GenBank/DDBJ databases">
        <authorList>
            <person name="Nowell W R."/>
        </authorList>
    </citation>
    <scope>NUCLEOTIDE SEQUENCE</scope>
</reference>
<evidence type="ECO:0000313" key="10">
    <source>
        <dbReference type="Proteomes" id="UP000663864"/>
    </source>
</evidence>
<dbReference type="FunFam" id="2.10.230.10:FF:000001">
    <property type="entry name" value="DnaJ subfamily A member 2"/>
    <property type="match status" value="1"/>
</dbReference>
<dbReference type="Pfam" id="PF00226">
    <property type="entry name" value="DnaJ"/>
    <property type="match status" value="1"/>
</dbReference>
<dbReference type="SUPFAM" id="SSF49493">
    <property type="entry name" value="HSP40/DnaJ peptide-binding domain"/>
    <property type="match status" value="2"/>
</dbReference>
<organism evidence="9 10">
    <name type="scientific">Rotaria sordida</name>
    <dbReference type="NCBI Taxonomy" id="392033"/>
    <lineage>
        <taxon>Eukaryota</taxon>
        <taxon>Metazoa</taxon>
        <taxon>Spiralia</taxon>
        <taxon>Gnathifera</taxon>
        <taxon>Rotifera</taxon>
        <taxon>Eurotatoria</taxon>
        <taxon>Bdelloidea</taxon>
        <taxon>Philodinida</taxon>
        <taxon>Philodinidae</taxon>
        <taxon>Rotaria</taxon>
    </lineage>
</organism>
<evidence type="ECO:0000256" key="3">
    <source>
        <dbReference type="ARBA" id="ARBA00022771"/>
    </source>
</evidence>
<dbReference type="CDD" id="cd10747">
    <property type="entry name" value="DnaJ_C"/>
    <property type="match status" value="1"/>
</dbReference>
<dbReference type="AlphaFoldDB" id="A0A813XXY3"/>
<proteinExistence type="predicted"/>
<evidence type="ECO:0000256" key="2">
    <source>
        <dbReference type="ARBA" id="ARBA00022737"/>
    </source>
</evidence>
<comment type="caution">
    <text evidence="9">The sequence shown here is derived from an EMBL/GenBank/DDBJ whole genome shotgun (WGS) entry which is preliminary data.</text>
</comment>
<dbReference type="Gene3D" id="2.60.260.20">
    <property type="entry name" value="Urease metallochaperone UreE, N-terminal domain"/>
    <property type="match status" value="2"/>
</dbReference>
<evidence type="ECO:0000256" key="1">
    <source>
        <dbReference type="ARBA" id="ARBA00022723"/>
    </source>
</evidence>
<dbReference type="SUPFAM" id="SSF46565">
    <property type="entry name" value="Chaperone J-domain"/>
    <property type="match status" value="1"/>
</dbReference>
<feature type="zinc finger region" description="CR-type" evidence="5">
    <location>
        <begin position="129"/>
        <end position="212"/>
    </location>
</feature>
<name>A0A813XXY3_9BILA</name>